<protein>
    <submittedName>
        <fullName evidence="1">Uncharacterized protein</fullName>
    </submittedName>
</protein>
<reference evidence="1" key="1">
    <citation type="journal article" date="2021" name="Proc. Natl. Acad. Sci. U.S.A.">
        <title>A Catalog of Tens of Thousands of Viruses from Human Metagenomes Reveals Hidden Associations with Chronic Diseases.</title>
        <authorList>
            <person name="Tisza M.J."/>
            <person name="Buck C.B."/>
        </authorList>
    </citation>
    <scope>NUCLEOTIDE SEQUENCE</scope>
    <source>
        <strain evidence="1">CteLh2</strain>
    </source>
</reference>
<sequence length="53" mass="6348">MSNVIYYQHLLWDLGIKSARGKTTLKEEKMLIQLIRWDNEVANKSDSEYNKIY</sequence>
<dbReference type="EMBL" id="BK016017">
    <property type="protein sequence ID" value="DAF89793.1"/>
    <property type="molecule type" value="Genomic_DNA"/>
</dbReference>
<proteinExistence type="predicted"/>
<organism evidence="1">
    <name type="scientific">Siphoviridae sp. cteLh2</name>
    <dbReference type="NCBI Taxonomy" id="2825590"/>
    <lineage>
        <taxon>Viruses</taxon>
        <taxon>Duplodnaviria</taxon>
        <taxon>Heunggongvirae</taxon>
        <taxon>Uroviricota</taxon>
        <taxon>Caudoviricetes</taxon>
    </lineage>
</organism>
<accession>A0A8S5U5N7</accession>
<evidence type="ECO:0000313" key="1">
    <source>
        <dbReference type="EMBL" id="DAF89793.1"/>
    </source>
</evidence>
<name>A0A8S5U5N7_9CAUD</name>